<comment type="pathway">
    <text evidence="2 17">tRNA modification; tRNA-queuosine biosynthesis.</text>
</comment>
<gene>
    <name evidence="17" type="primary">queH</name>
    <name evidence="18" type="ORF">AMJ44_03900</name>
</gene>
<evidence type="ECO:0000256" key="6">
    <source>
        <dbReference type="ARBA" id="ARBA00022485"/>
    </source>
</evidence>
<dbReference type="GO" id="GO:0046872">
    <property type="term" value="F:metal ion binding"/>
    <property type="evidence" value="ECO:0007669"/>
    <property type="project" value="UniProtKB-KW"/>
</dbReference>
<dbReference type="EC" id="1.17.99.6" evidence="4 17"/>
<keyword evidence="7 17" id="KW-0819">tRNA processing</keyword>
<evidence type="ECO:0000256" key="1">
    <source>
        <dbReference type="ARBA" id="ARBA00002268"/>
    </source>
</evidence>
<evidence type="ECO:0000256" key="7">
    <source>
        <dbReference type="ARBA" id="ARBA00022694"/>
    </source>
</evidence>
<dbReference type="EMBL" id="LIZX01000025">
    <property type="protein sequence ID" value="KPJ69389.1"/>
    <property type="molecule type" value="Genomic_DNA"/>
</dbReference>
<keyword evidence="14 17" id="KW-0676">Redox-active center</keyword>
<dbReference type="PANTHER" id="PTHR36701">
    <property type="entry name" value="EPOXYQUEUOSINE REDUCTASE QUEH"/>
    <property type="match status" value="1"/>
</dbReference>
<evidence type="ECO:0000256" key="4">
    <source>
        <dbReference type="ARBA" id="ARBA00012622"/>
    </source>
</evidence>
<evidence type="ECO:0000256" key="10">
    <source>
        <dbReference type="ARBA" id="ARBA00023002"/>
    </source>
</evidence>
<keyword evidence="8 17" id="KW-0479">Metal-binding</keyword>
<dbReference type="InterPro" id="IPR003828">
    <property type="entry name" value="QueH"/>
</dbReference>
<evidence type="ECO:0000313" key="18">
    <source>
        <dbReference type="EMBL" id="KPJ69389.1"/>
    </source>
</evidence>
<dbReference type="HAMAP" id="MF_02089">
    <property type="entry name" value="QueH"/>
    <property type="match status" value="1"/>
</dbReference>
<dbReference type="AlphaFoldDB" id="A0A0S7Y3P3"/>
<feature type="binding site" evidence="17">
    <location>
        <position position="99"/>
    </location>
    <ligand>
        <name>[4Fe-4S] cluster</name>
        <dbReference type="ChEBI" id="CHEBI:49883"/>
    </ligand>
</feature>
<dbReference type="SUPFAM" id="SSF52402">
    <property type="entry name" value="Adenine nucleotide alpha hydrolases-like"/>
    <property type="match status" value="1"/>
</dbReference>
<evidence type="ECO:0000256" key="8">
    <source>
        <dbReference type="ARBA" id="ARBA00022723"/>
    </source>
</evidence>
<comment type="caution">
    <text evidence="18">The sequence shown here is derived from an EMBL/GenBank/DDBJ whole genome shotgun (WGS) entry which is preliminary data.</text>
</comment>
<evidence type="ECO:0000256" key="14">
    <source>
        <dbReference type="ARBA" id="ARBA00023284"/>
    </source>
</evidence>
<reference evidence="18 19" key="1">
    <citation type="journal article" date="2015" name="Microbiome">
        <title>Genomic resolution of linkages in carbon, nitrogen, and sulfur cycling among widespread estuary sediment bacteria.</title>
        <authorList>
            <person name="Baker B.J."/>
            <person name="Lazar C.S."/>
            <person name="Teske A.P."/>
            <person name="Dick G.J."/>
        </authorList>
    </citation>
    <scope>NUCLEOTIDE SEQUENCE [LARGE SCALE GENOMIC DNA]</scope>
    <source>
        <strain evidence="18">DG_54_3</strain>
    </source>
</reference>
<evidence type="ECO:0000256" key="9">
    <source>
        <dbReference type="ARBA" id="ARBA00022785"/>
    </source>
</evidence>
<comment type="similarity">
    <text evidence="3 17">Belongs to the QueH family.</text>
</comment>
<feature type="binding site" evidence="17">
    <location>
        <position position="21"/>
    </location>
    <ligand>
        <name>[4Fe-4S] cluster</name>
        <dbReference type="ChEBI" id="CHEBI:49883"/>
    </ligand>
</feature>
<keyword evidence="12 17" id="KW-0411">Iron-sulfur</keyword>
<dbReference type="GO" id="GO:0052693">
    <property type="term" value="F:epoxyqueuosine reductase activity"/>
    <property type="evidence" value="ECO:0007669"/>
    <property type="project" value="UniProtKB-UniRule"/>
</dbReference>
<evidence type="ECO:0000256" key="5">
    <source>
        <dbReference type="ARBA" id="ARBA00016895"/>
    </source>
</evidence>
<evidence type="ECO:0000256" key="11">
    <source>
        <dbReference type="ARBA" id="ARBA00023004"/>
    </source>
</evidence>
<proteinExistence type="inferred from homology"/>
<dbReference type="Proteomes" id="UP000051861">
    <property type="component" value="Unassembled WGS sequence"/>
</dbReference>
<dbReference type="Pfam" id="PF02677">
    <property type="entry name" value="QueH"/>
    <property type="match status" value="1"/>
</dbReference>
<feature type="binding site" evidence="17">
    <location>
        <position position="96"/>
    </location>
    <ligand>
        <name>[4Fe-4S] cluster</name>
        <dbReference type="ChEBI" id="CHEBI:49883"/>
    </ligand>
</feature>
<evidence type="ECO:0000256" key="12">
    <source>
        <dbReference type="ARBA" id="ARBA00023014"/>
    </source>
</evidence>
<keyword evidence="11 17" id="KW-0408">Iron</keyword>
<evidence type="ECO:0000256" key="16">
    <source>
        <dbReference type="ARBA" id="ARBA00047415"/>
    </source>
</evidence>
<comment type="catalytic activity">
    <reaction evidence="16 17">
        <text>epoxyqueuosine(34) in tRNA + AH2 = queuosine(34) in tRNA + A + H2O</text>
        <dbReference type="Rhea" id="RHEA:32159"/>
        <dbReference type="Rhea" id="RHEA-COMP:18571"/>
        <dbReference type="Rhea" id="RHEA-COMP:18582"/>
        <dbReference type="ChEBI" id="CHEBI:13193"/>
        <dbReference type="ChEBI" id="CHEBI:15377"/>
        <dbReference type="ChEBI" id="CHEBI:17499"/>
        <dbReference type="ChEBI" id="CHEBI:194431"/>
        <dbReference type="ChEBI" id="CHEBI:194443"/>
        <dbReference type="EC" id="1.17.99.6"/>
    </reaction>
</comment>
<evidence type="ECO:0000256" key="15">
    <source>
        <dbReference type="ARBA" id="ARBA00031446"/>
    </source>
</evidence>
<dbReference type="UniPathway" id="UPA00392"/>
<comment type="function">
    <text evidence="1 17">Catalyzes the conversion of epoxyqueuosine (oQ) to queuosine (Q), which is a hypermodified base found in the wobble positions of tRNA(Asp), tRNA(Asn), tRNA(His) and tRNA(Tyr).</text>
</comment>
<dbReference type="PANTHER" id="PTHR36701:SF1">
    <property type="entry name" value="EPOXYQUEUOSINE REDUCTASE QUEH"/>
    <property type="match status" value="1"/>
</dbReference>
<keyword evidence="6 17" id="KW-0004">4Fe-4S</keyword>
<keyword evidence="10 17" id="KW-0560">Oxidoreductase</keyword>
<evidence type="ECO:0000256" key="2">
    <source>
        <dbReference type="ARBA" id="ARBA00004691"/>
    </source>
</evidence>
<dbReference type="GO" id="GO:0051539">
    <property type="term" value="F:4 iron, 4 sulfur cluster binding"/>
    <property type="evidence" value="ECO:0007669"/>
    <property type="project" value="UniProtKB-UniRule"/>
</dbReference>
<keyword evidence="9 17" id="KW-0671">Queuosine biosynthesis</keyword>
<name>A0A0S7Y3P3_UNCSA</name>
<feature type="binding site" evidence="17">
    <location>
        <position position="22"/>
    </location>
    <ligand>
        <name>[4Fe-4S] cluster</name>
        <dbReference type="ChEBI" id="CHEBI:49883"/>
    </ligand>
</feature>
<evidence type="ECO:0000256" key="3">
    <source>
        <dbReference type="ARBA" id="ARBA00008207"/>
    </source>
</evidence>
<evidence type="ECO:0000256" key="17">
    <source>
        <dbReference type="HAMAP-Rule" id="MF_02089"/>
    </source>
</evidence>
<keyword evidence="13 17" id="KW-1015">Disulfide bond</keyword>
<evidence type="ECO:0000256" key="13">
    <source>
        <dbReference type="ARBA" id="ARBA00023157"/>
    </source>
</evidence>
<sequence length="198" mass="23535">MKKRSKKKKTSKAPKVLLHTCCAPCTTAVYQDLKKTGFDVTGFFYNPNIHPYTEYEKRLLTMKLYAALANLKMVYVDLYDIENFFDIIFKKKDKRCLYCYILRLHKTAAYAKKHGFDCFTTTLLVSPSQKHAYIKQAARIVAKKYGVEFLYKDFRKRFSEGRHMAKHMNLYRQRYCGCIYSERDRFRPACRRGQVKHL</sequence>
<organism evidence="18 19">
    <name type="scientific">candidate division WOR-1 bacterium DG_54_3</name>
    <dbReference type="NCBI Taxonomy" id="1703775"/>
    <lineage>
        <taxon>Bacteria</taxon>
        <taxon>Bacillati</taxon>
        <taxon>Saganbacteria</taxon>
    </lineage>
</organism>
<feature type="disulfide bond" description="Redox-active" evidence="17">
    <location>
        <begin position="176"/>
        <end position="178"/>
    </location>
</feature>
<accession>A0A0S7Y3P3</accession>
<dbReference type="GO" id="GO:0008616">
    <property type="term" value="P:tRNA queuosine(34) biosynthetic process"/>
    <property type="evidence" value="ECO:0007669"/>
    <property type="project" value="UniProtKB-UniRule"/>
</dbReference>
<evidence type="ECO:0000313" key="19">
    <source>
        <dbReference type="Proteomes" id="UP000051861"/>
    </source>
</evidence>
<protein>
    <recommendedName>
        <fullName evidence="5 17">Epoxyqueuosine reductase QueH</fullName>
        <ecNumber evidence="4 17">1.17.99.6</ecNumber>
    </recommendedName>
    <alternativeName>
        <fullName evidence="15 17">Queuosine biosynthesis protein QueH</fullName>
    </alternativeName>
</protein>